<dbReference type="InterPro" id="IPR013130">
    <property type="entry name" value="Fe3_Rdtase_TM_dom"/>
</dbReference>
<feature type="transmembrane region" description="Helical" evidence="6">
    <location>
        <begin position="75"/>
        <end position="93"/>
    </location>
</feature>
<keyword evidence="9" id="KW-0223">Dioxygenase</keyword>
<keyword evidence="2 6" id="KW-0812">Transmembrane</keyword>
<dbReference type="CDD" id="cd06198">
    <property type="entry name" value="FNR_like_3"/>
    <property type="match status" value="1"/>
</dbReference>
<dbReference type="RefSeq" id="WP_057816778.1">
    <property type="nucleotide sequence ID" value="NZ_CP031598.1"/>
</dbReference>
<accession>A0A0T5P851</accession>
<comment type="cofactor">
    <cofactor evidence="5">
        <name>[2Fe-2S] cluster</name>
        <dbReference type="ChEBI" id="CHEBI:190135"/>
    </cofactor>
</comment>
<feature type="transmembrane region" description="Helical" evidence="6">
    <location>
        <begin position="113"/>
        <end position="134"/>
    </location>
</feature>
<evidence type="ECO:0000256" key="5">
    <source>
        <dbReference type="ARBA" id="ARBA00034078"/>
    </source>
</evidence>
<comment type="subcellular location">
    <subcellularLocation>
        <location evidence="1">Membrane</location>
        <topology evidence="1">Multi-pass membrane protein</topology>
    </subcellularLocation>
</comment>
<dbReference type="EC" id="1.14.12.17" evidence="9"/>
<keyword evidence="10" id="KW-1185">Reference proteome</keyword>
<name>A0A0T5P851_9RHOB</name>
<dbReference type="PANTHER" id="PTHR47354">
    <property type="entry name" value="NADH OXIDOREDUCTASE HCR"/>
    <property type="match status" value="1"/>
</dbReference>
<organism evidence="8 10">
    <name type="scientific">Roseovarius indicus</name>
    <dbReference type="NCBI Taxonomy" id="540747"/>
    <lineage>
        <taxon>Bacteria</taxon>
        <taxon>Pseudomonadati</taxon>
        <taxon>Pseudomonadota</taxon>
        <taxon>Alphaproteobacteria</taxon>
        <taxon>Rhodobacterales</taxon>
        <taxon>Roseobacteraceae</taxon>
        <taxon>Roseovarius</taxon>
    </lineage>
</organism>
<keyword evidence="4 6" id="KW-0472">Membrane</keyword>
<dbReference type="InterPro" id="IPR013112">
    <property type="entry name" value="FAD-bd_8"/>
</dbReference>
<dbReference type="InterPro" id="IPR050415">
    <property type="entry name" value="MRET"/>
</dbReference>
<reference evidence="8 10" key="1">
    <citation type="submission" date="2015-04" db="EMBL/GenBank/DDBJ databases">
        <title>The draft genome sequence of Roseovarius indicus B108T.</title>
        <authorList>
            <person name="Li G."/>
            <person name="Lai Q."/>
            <person name="Shao Z."/>
            <person name="Yan P."/>
        </authorList>
    </citation>
    <scope>NUCLEOTIDE SEQUENCE [LARGE SCALE GENOMIC DNA]</scope>
    <source>
        <strain evidence="8 10">B108</strain>
    </source>
</reference>
<dbReference type="GO" id="GO:0008941">
    <property type="term" value="F:nitric oxide dioxygenase NAD(P)H activity"/>
    <property type="evidence" value="ECO:0007669"/>
    <property type="project" value="UniProtKB-EC"/>
</dbReference>
<evidence type="ECO:0000313" key="8">
    <source>
        <dbReference type="EMBL" id="KRS17196.1"/>
    </source>
</evidence>
<keyword evidence="3 6" id="KW-1133">Transmembrane helix</keyword>
<dbReference type="PRINTS" id="PR00410">
    <property type="entry name" value="PHEHYDRXLASE"/>
</dbReference>
<dbReference type="PATRIC" id="fig|540747.5.peg.5876"/>
<dbReference type="InterPro" id="IPR001709">
    <property type="entry name" value="Flavoprot_Pyr_Nucl_cyt_Rdtase"/>
</dbReference>
<dbReference type="AlphaFoldDB" id="A0A0T5P851"/>
<evidence type="ECO:0000259" key="7">
    <source>
        <dbReference type="PROSITE" id="PS51384"/>
    </source>
</evidence>
<dbReference type="PANTHER" id="PTHR47354:SF5">
    <property type="entry name" value="PROTEIN RFBI"/>
    <property type="match status" value="1"/>
</dbReference>
<dbReference type="InterPro" id="IPR017938">
    <property type="entry name" value="Riboflavin_synthase-like_b-brl"/>
</dbReference>
<dbReference type="PROSITE" id="PS51384">
    <property type="entry name" value="FAD_FR"/>
    <property type="match status" value="1"/>
</dbReference>
<keyword evidence="9" id="KW-0560">Oxidoreductase</keyword>
<feature type="transmembrane region" description="Helical" evidence="6">
    <location>
        <begin position="146"/>
        <end position="166"/>
    </location>
</feature>
<dbReference type="PRINTS" id="PR00371">
    <property type="entry name" value="FPNCR"/>
</dbReference>
<dbReference type="Gene3D" id="3.40.50.80">
    <property type="entry name" value="Nucleotide-binding domain of ferredoxin-NADP reductase (FNR) module"/>
    <property type="match status" value="1"/>
</dbReference>
<evidence type="ECO:0000256" key="2">
    <source>
        <dbReference type="ARBA" id="ARBA00022692"/>
    </source>
</evidence>
<evidence type="ECO:0000256" key="6">
    <source>
        <dbReference type="SAM" id="Phobius"/>
    </source>
</evidence>
<dbReference type="InterPro" id="IPR017927">
    <property type="entry name" value="FAD-bd_FR_type"/>
</dbReference>
<feature type="domain" description="FAD-binding FR-type" evidence="7">
    <location>
        <begin position="203"/>
        <end position="304"/>
    </location>
</feature>
<evidence type="ECO:0000313" key="11">
    <source>
        <dbReference type="Proteomes" id="UP000325785"/>
    </source>
</evidence>
<feature type="transmembrane region" description="Helical" evidence="6">
    <location>
        <begin position="39"/>
        <end position="55"/>
    </location>
</feature>
<reference evidence="9 11" key="2">
    <citation type="submission" date="2018-08" db="EMBL/GenBank/DDBJ databases">
        <title>Genetic Globetrotter - A new plasmid hitch-hiking vast phylogenetic and geographic distances.</title>
        <authorList>
            <person name="Vollmers J."/>
            <person name="Petersen J."/>
        </authorList>
    </citation>
    <scope>NUCLEOTIDE SEQUENCE [LARGE SCALE GENOMIC DNA]</scope>
    <source>
        <strain evidence="9 11">DSM 26383</strain>
    </source>
</reference>
<dbReference type="KEGG" id="rid:RIdsm_03390"/>
<dbReference type="GO" id="GO:0016020">
    <property type="term" value="C:membrane"/>
    <property type="evidence" value="ECO:0007669"/>
    <property type="project" value="UniProtKB-SubCell"/>
</dbReference>
<dbReference type="Proteomes" id="UP000051401">
    <property type="component" value="Unassembled WGS sequence"/>
</dbReference>
<evidence type="ECO:0000256" key="3">
    <source>
        <dbReference type="ARBA" id="ARBA00022989"/>
    </source>
</evidence>
<feature type="transmembrane region" description="Helical" evidence="6">
    <location>
        <begin position="178"/>
        <end position="199"/>
    </location>
</feature>
<dbReference type="EMBL" id="CP031598">
    <property type="protein sequence ID" value="QEW27574.1"/>
    <property type="molecule type" value="Genomic_DNA"/>
</dbReference>
<evidence type="ECO:0000313" key="9">
    <source>
        <dbReference type="EMBL" id="QEW27574.1"/>
    </source>
</evidence>
<dbReference type="Proteomes" id="UP000325785">
    <property type="component" value="Chromosome"/>
</dbReference>
<dbReference type="InterPro" id="IPR001433">
    <property type="entry name" value="OxRdtase_FAD/NAD-bd"/>
</dbReference>
<dbReference type="InterPro" id="IPR039261">
    <property type="entry name" value="FNR_nucleotide-bd"/>
</dbReference>
<dbReference type="SUPFAM" id="SSF52343">
    <property type="entry name" value="Ferredoxin reductase-like, C-terminal NADP-linked domain"/>
    <property type="match status" value="1"/>
</dbReference>
<dbReference type="Pfam" id="PF08022">
    <property type="entry name" value="FAD_binding_8"/>
    <property type="match status" value="1"/>
</dbReference>
<evidence type="ECO:0000256" key="1">
    <source>
        <dbReference type="ARBA" id="ARBA00004141"/>
    </source>
</evidence>
<dbReference type="OrthoDB" id="9792185at2"/>
<dbReference type="STRING" id="540747.SAMN04488031_108206"/>
<evidence type="ECO:0000313" key="10">
    <source>
        <dbReference type="Proteomes" id="UP000051401"/>
    </source>
</evidence>
<gene>
    <name evidence="9" type="primary">hmp</name>
    <name evidence="9" type="ORF">RIdsm_03390</name>
    <name evidence="8" type="ORF">XM52_14055</name>
</gene>
<sequence>MPAGILILGYLALVLAPLGLAWAQGLAPRGVWDELASGLGLLATAMILVEFLLLGRFRAVTGRVGSDVVMRSHQLLARVAAVFALLHPILYASPRAPAPVWDVTHRTTVETSWPALWPGIVALLLLAGLVGMAIGRDATGIRYQHWRLMHGLMAAMVAGFGVWHALRAGRYSQDPGLAALWLGLLAVAGMALLWVYIVAPLLRLRRPWRVTEVRNEGDRTWVVTLTPDFDGTMPYRAGQFAWLNVGHPVFSLDENPFSIASAPSAGREVQFLIKEHGDGTRLTGQIAPGTRAWLEAPHGHLTLAAHDDATGVALIAGGVGLAPLIGILRELNATGDTRPTVLIYGNRHAGQIAFREELDELSRTHGTELVHVLSEPPDGWTGETGMVSPSLLKQHFDRDDRRDWLYVLCGPPPMLRAVEATLLNLGIPSSRILSEQFVYD</sequence>
<dbReference type="Gene3D" id="2.40.30.10">
    <property type="entry name" value="Translation factors"/>
    <property type="match status" value="1"/>
</dbReference>
<dbReference type="Pfam" id="PF00175">
    <property type="entry name" value="NAD_binding_1"/>
    <property type="match status" value="1"/>
</dbReference>
<protein>
    <submittedName>
        <fullName evidence="9">Nitric oxide dioxygenase</fullName>
        <ecNumber evidence="9">1.14.12.17</ecNumber>
    </submittedName>
</protein>
<dbReference type="SUPFAM" id="SSF63380">
    <property type="entry name" value="Riboflavin synthase domain-like"/>
    <property type="match status" value="1"/>
</dbReference>
<proteinExistence type="predicted"/>
<dbReference type="EMBL" id="LAXI01000008">
    <property type="protein sequence ID" value="KRS17196.1"/>
    <property type="molecule type" value="Genomic_DNA"/>
</dbReference>
<dbReference type="Pfam" id="PF01794">
    <property type="entry name" value="Ferric_reduct"/>
    <property type="match status" value="1"/>
</dbReference>
<evidence type="ECO:0000256" key="4">
    <source>
        <dbReference type="ARBA" id="ARBA00023136"/>
    </source>
</evidence>